<comment type="caution">
    <text evidence="2">The sequence shown here is derived from an EMBL/GenBank/DDBJ whole genome shotgun (WGS) entry which is preliminary data.</text>
</comment>
<reference evidence="2" key="1">
    <citation type="submission" date="2021-06" db="EMBL/GenBank/DDBJ databases">
        <authorList>
            <person name="Kallberg Y."/>
            <person name="Tangrot J."/>
            <person name="Rosling A."/>
        </authorList>
    </citation>
    <scope>NUCLEOTIDE SEQUENCE</scope>
    <source>
        <strain evidence="2">IN212</strain>
    </source>
</reference>
<dbReference type="Proteomes" id="UP000789396">
    <property type="component" value="Unassembled WGS sequence"/>
</dbReference>
<name>A0A9N9ARH6_9GLOM</name>
<accession>A0A9N9ARH6</accession>
<sequence length="51" mass="5430">MAKYVTDVDDKAKETEKFWGGIAIIVSLFVSYGKPRIRGGRAGVGVGAFPA</sequence>
<feature type="non-terminal residue" evidence="2">
    <location>
        <position position="1"/>
    </location>
</feature>
<feature type="transmembrane region" description="Helical" evidence="1">
    <location>
        <begin position="18"/>
        <end position="33"/>
    </location>
</feature>
<gene>
    <name evidence="2" type="ORF">RFULGI_LOCUS4186</name>
</gene>
<keyword evidence="1" id="KW-0472">Membrane</keyword>
<evidence type="ECO:0000313" key="2">
    <source>
        <dbReference type="EMBL" id="CAG8540155.1"/>
    </source>
</evidence>
<keyword evidence="1" id="KW-0812">Transmembrane</keyword>
<dbReference type="EMBL" id="CAJVPZ010004045">
    <property type="protein sequence ID" value="CAG8540155.1"/>
    <property type="molecule type" value="Genomic_DNA"/>
</dbReference>
<evidence type="ECO:0000313" key="3">
    <source>
        <dbReference type="Proteomes" id="UP000789396"/>
    </source>
</evidence>
<proteinExistence type="predicted"/>
<evidence type="ECO:0000256" key="1">
    <source>
        <dbReference type="SAM" id="Phobius"/>
    </source>
</evidence>
<keyword evidence="1" id="KW-1133">Transmembrane helix</keyword>
<dbReference type="AlphaFoldDB" id="A0A9N9ARH6"/>
<protein>
    <submittedName>
        <fullName evidence="2">12019_t:CDS:1</fullName>
    </submittedName>
</protein>
<keyword evidence="3" id="KW-1185">Reference proteome</keyword>
<organism evidence="2 3">
    <name type="scientific">Racocetra fulgida</name>
    <dbReference type="NCBI Taxonomy" id="60492"/>
    <lineage>
        <taxon>Eukaryota</taxon>
        <taxon>Fungi</taxon>
        <taxon>Fungi incertae sedis</taxon>
        <taxon>Mucoromycota</taxon>
        <taxon>Glomeromycotina</taxon>
        <taxon>Glomeromycetes</taxon>
        <taxon>Diversisporales</taxon>
        <taxon>Gigasporaceae</taxon>
        <taxon>Racocetra</taxon>
    </lineage>
</organism>